<organism evidence="1 2">
    <name type="scientific">Conger conger</name>
    <name type="common">Conger eel</name>
    <name type="synonym">Muraena conger</name>
    <dbReference type="NCBI Taxonomy" id="82655"/>
    <lineage>
        <taxon>Eukaryota</taxon>
        <taxon>Metazoa</taxon>
        <taxon>Chordata</taxon>
        <taxon>Craniata</taxon>
        <taxon>Vertebrata</taxon>
        <taxon>Euteleostomi</taxon>
        <taxon>Actinopterygii</taxon>
        <taxon>Neopterygii</taxon>
        <taxon>Teleostei</taxon>
        <taxon>Anguilliformes</taxon>
        <taxon>Congridae</taxon>
        <taxon>Conger</taxon>
    </lineage>
</organism>
<reference evidence="1" key="1">
    <citation type="journal article" date="2023" name="Science">
        <title>Genome structures resolve the early diversification of teleost fishes.</title>
        <authorList>
            <person name="Parey E."/>
            <person name="Louis A."/>
            <person name="Montfort J."/>
            <person name="Bouchez O."/>
            <person name="Roques C."/>
            <person name="Iampietro C."/>
            <person name="Lluch J."/>
            <person name="Castinel A."/>
            <person name="Donnadieu C."/>
            <person name="Desvignes T."/>
            <person name="Floi Bucao C."/>
            <person name="Jouanno E."/>
            <person name="Wen M."/>
            <person name="Mejri S."/>
            <person name="Dirks R."/>
            <person name="Jansen H."/>
            <person name="Henkel C."/>
            <person name="Chen W.J."/>
            <person name="Zahm M."/>
            <person name="Cabau C."/>
            <person name="Klopp C."/>
            <person name="Thompson A.W."/>
            <person name="Robinson-Rechavi M."/>
            <person name="Braasch I."/>
            <person name="Lecointre G."/>
            <person name="Bobe J."/>
            <person name="Postlethwait J.H."/>
            <person name="Berthelot C."/>
            <person name="Roest Crollius H."/>
            <person name="Guiguen Y."/>
        </authorList>
    </citation>
    <scope>NUCLEOTIDE SEQUENCE</scope>
    <source>
        <strain evidence="1">Concon-B</strain>
    </source>
</reference>
<sequence length="78" mass="8934">SQKLQGHGQQVRPTAAQNSVRQPLYRTPVASQWTVRYVFKPILYPVLKRSVLGEYFSCGGDLALCEPVPYWTWLLLVQ</sequence>
<evidence type="ECO:0000313" key="2">
    <source>
        <dbReference type="Proteomes" id="UP001152803"/>
    </source>
</evidence>
<accession>A0A9Q1DQF1</accession>
<keyword evidence="2" id="KW-1185">Reference proteome</keyword>
<comment type="caution">
    <text evidence="1">The sequence shown here is derived from an EMBL/GenBank/DDBJ whole genome shotgun (WGS) entry which is preliminary data.</text>
</comment>
<proteinExistence type="predicted"/>
<dbReference type="AlphaFoldDB" id="A0A9Q1DQF1"/>
<protein>
    <submittedName>
        <fullName evidence="1">Uncharacterized protein</fullName>
    </submittedName>
</protein>
<name>A0A9Q1DQF1_CONCO</name>
<dbReference type="Proteomes" id="UP001152803">
    <property type="component" value="Unassembled WGS sequence"/>
</dbReference>
<gene>
    <name evidence="1" type="ORF">COCON_G00085410</name>
</gene>
<feature type="non-terminal residue" evidence="1">
    <location>
        <position position="1"/>
    </location>
</feature>
<evidence type="ECO:0000313" key="1">
    <source>
        <dbReference type="EMBL" id="KAJ8276789.1"/>
    </source>
</evidence>
<dbReference type="EMBL" id="JAFJMO010000005">
    <property type="protein sequence ID" value="KAJ8276789.1"/>
    <property type="molecule type" value="Genomic_DNA"/>
</dbReference>